<sequence length="183" mass="20100">MRRSLPAWPFIKMAHNTRTNRHGFSLLELLVAVTLLVSAVTAVSVLLRVNYDTWLDYQSDNLRNEAAVGVLRHIVRQVRQCEEVTAISSSGDNSGSLSLLMPDGSTVVWDHAGTNVYYGTTTANQLLGNNITGLRFVGYQVDGTTATTVAQDVHCVRVTVSYSLPDRATASRTLTTNAWLRAF</sequence>
<reference evidence="1 2" key="1">
    <citation type="submission" date="2018-02" db="EMBL/GenBank/DDBJ databases">
        <title>Comparative genomes isolates from brazilian mangrove.</title>
        <authorList>
            <person name="Araujo J.E."/>
            <person name="Taketani R.G."/>
            <person name="Silva M.C.P."/>
            <person name="Loureco M.V."/>
            <person name="Andreote F.D."/>
        </authorList>
    </citation>
    <scope>NUCLEOTIDE SEQUENCE [LARGE SCALE GENOMIC DNA]</scope>
    <source>
        <strain evidence="1 2">HEX-2 MGV</strain>
    </source>
</reference>
<evidence type="ECO:0008006" key="3">
    <source>
        <dbReference type="Google" id="ProtNLM"/>
    </source>
</evidence>
<proteinExistence type="predicted"/>
<dbReference type="InterPro" id="IPR012902">
    <property type="entry name" value="N_methyl_site"/>
</dbReference>
<evidence type="ECO:0000313" key="2">
    <source>
        <dbReference type="Proteomes" id="UP000240009"/>
    </source>
</evidence>
<dbReference type="AlphaFoldDB" id="A0A2S8EZT0"/>
<accession>A0A2S8EZT0</accession>
<dbReference type="NCBIfam" id="TIGR02532">
    <property type="entry name" value="IV_pilin_GFxxxE"/>
    <property type="match status" value="1"/>
</dbReference>
<dbReference type="PROSITE" id="PS00409">
    <property type="entry name" value="PROKAR_NTER_METHYL"/>
    <property type="match status" value="1"/>
</dbReference>
<dbReference type="Proteomes" id="UP000240009">
    <property type="component" value="Unassembled WGS sequence"/>
</dbReference>
<name>A0A2S8EZT0_9BACT</name>
<evidence type="ECO:0000313" key="1">
    <source>
        <dbReference type="EMBL" id="PQO25408.1"/>
    </source>
</evidence>
<organism evidence="1 2">
    <name type="scientific">Blastopirellula marina</name>
    <dbReference type="NCBI Taxonomy" id="124"/>
    <lineage>
        <taxon>Bacteria</taxon>
        <taxon>Pseudomonadati</taxon>
        <taxon>Planctomycetota</taxon>
        <taxon>Planctomycetia</taxon>
        <taxon>Pirellulales</taxon>
        <taxon>Pirellulaceae</taxon>
        <taxon>Blastopirellula</taxon>
    </lineage>
</organism>
<dbReference type="EMBL" id="PUIA01000081">
    <property type="protein sequence ID" value="PQO25408.1"/>
    <property type="molecule type" value="Genomic_DNA"/>
</dbReference>
<protein>
    <recommendedName>
        <fullName evidence="3">Prepilin-type cleavage/methylation domain-containing protein</fullName>
    </recommendedName>
</protein>
<gene>
    <name evidence="1" type="ORF">C5Y96_24005</name>
</gene>
<dbReference type="Pfam" id="PF07963">
    <property type="entry name" value="N_methyl"/>
    <property type="match status" value="1"/>
</dbReference>
<comment type="caution">
    <text evidence="1">The sequence shown here is derived from an EMBL/GenBank/DDBJ whole genome shotgun (WGS) entry which is preliminary data.</text>
</comment>